<feature type="compositionally biased region" description="Pro residues" evidence="3">
    <location>
        <begin position="52"/>
        <end position="62"/>
    </location>
</feature>
<dbReference type="EMBL" id="JAIQZJ010000006">
    <property type="protein sequence ID" value="MBZ5738787.1"/>
    <property type="molecule type" value="Genomic_DNA"/>
</dbReference>
<keyword evidence="2 4" id="KW-0472">Membrane</keyword>
<sequence length="241" mass="25976">MSGDRRRLRSSNPSGRPRKVAGQRPTPDGEPGSAEEPVVEPDAIPVEEAGDTPPPSVPPPSDDTPDEPQPRRRSRLLIGFVAAIVMLALVAAGEIVYLVRDPDPTVSASRPVVTGDVTTRAAVDAAARSVEQILSTTYQDYDNQVDQATSKMTDTFAEQYRTTAEGLADKYAAEKLKITVKAVDQGVSQASGNEVQALLFLNQYVEKVEKGQPKTGVAQYRALVTVVHTDHGWLVSNIETQ</sequence>
<keyword evidence="4" id="KW-1133">Transmembrane helix</keyword>
<dbReference type="PANTHER" id="PTHR37042:SF4">
    <property type="entry name" value="OUTER MEMBRANE PROTEIN RV1973"/>
    <property type="match status" value="1"/>
</dbReference>
<proteinExistence type="predicted"/>
<accession>A0ABS7UD25</accession>
<dbReference type="PANTHER" id="PTHR37042">
    <property type="entry name" value="OUTER MEMBRANE PROTEIN RV1973"/>
    <property type="match status" value="1"/>
</dbReference>
<keyword evidence="4" id="KW-0812">Transmembrane</keyword>
<dbReference type="Proteomes" id="UP000780875">
    <property type="component" value="Unassembled WGS sequence"/>
</dbReference>
<dbReference type="RefSeq" id="WP_224123159.1">
    <property type="nucleotide sequence ID" value="NZ_JAIQZJ010000006.1"/>
</dbReference>
<evidence type="ECO:0000256" key="1">
    <source>
        <dbReference type="ARBA" id="ARBA00004370"/>
    </source>
</evidence>
<feature type="transmembrane region" description="Helical" evidence="4">
    <location>
        <begin position="76"/>
        <end position="99"/>
    </location>
</feature>
<evidence type="ECO:0000313" key="5">
    <source>
        <dbReference type="EMBL" id="MBZ5738787.1"/>
    </source>
</evidence>
<gene>
    <name evidence="5" type="ORF">K8U61_11490</name>
</gene>
<comment type="caution">
    <text evidence="5">The sequence shown here is derived from an EMBL/GenBank/DDBJ whole genome shotgun (WGS) entry which is preliminary data.</text>
</comment>
<evidence type="ECO:0000256" key="3">
    <source>
        <dbReference type="SAM" id="MobiDB-lite"/>
    </source>
</evidence>
<feature type="region of interest" description="Disordered" evidence="3">
    <location>
        <begin position="1"/>
        <end position="71"/>
    </location>
</feature>
<reference evidence="5 6" key="1">
    <citation type="submission" date="2021-09" db="EMBL/GenBank/DDBJ databases">
        <title>Whole genome sequence of Nocardioides sp. GBK3QG-3.</title>
        <authorList>
            <person name="Tuo L."/>
        </authorList>
    </citation>
    <scope>NUCLEOTIDE SEQUENCE [LARGE SCALE GENOMIC DNA]</scope>
    <source>
        <strain evidence="5 6">GBK3QG-3</strain>
    </source>
</reference>
<comment type="subcellular location">
    <subcellularLocation>
        <location evidence="1">Membrane</location>
    </subcellularLocation>
</comment>
<organism evidence="5 6">
    <name type="scientific">Nocardioides mangrovi</name>
    <dbReference type="NCBI Taxonomy" id="2874580"/>
    <lineage>
        <taxon>Bacteria</taxon>
        <taxon>Bacillati</taxon>
        <taxon>Actinomycetota</taxon>
        <taxon>Actinomycetes</taxon>
        <taxon>Propionibacteriales</taxon>
        <taxon>Nocardioidaceae</taxon>
        <taxon>Nocardioides</taxon>
    </lineage>
</organism>
<evidence type="ECO:0000256" key="4">
    <source>
        <dbReference type="SAM" id="Phobius"/>
    </source>
</evidence>
<protein>
    <recommendedName>
        <fullName evidence="7">Mce-associated membrane protein</fullName>
    </recommendedName>
</protein>
<evidence type="ECO:0008006" key="7">
    <source>
        <dbReference type="Google" id="ProtNLM"/>
    </source>
</evidence>
<evidence type="ECO:0000256" key="2">
    <source>
        <dbReference type="ARBA" id="ARBA00023136"/>
    </source>
</evidence>
<evidence type="ECO:0000313" key="6">
    <source>
        <dbReference type="Proteomes" id="UP000780875"/>
    </source>
</evidence>
<name>A0ABS7UD25_9ACTN</name>
<keyword evidence="6" id="KW-1185">Reference proteome</keyword>